<proteinExistence type="predicted"/>
<organism evidence="1 2">
    <name type="scientific">Mucilaginibacter defluvii</name>
    <dbReference type="NCBI Taxonomy" id="1196019"/>
    <lineage>
        <taxon>Bacteria</taxon>
        <taxon>Pseudomonadati</taxon>
        <taxon>Bacteroidota</taxon>
        <taxon>Sphingobacteriia</taxon>
        <taxon>Sphingobacteriales</taxon>
        <taxon>Sphingobacteriaceae</taxon>
        <taxon>Mucilaginibacter</taxon>
    </lineage>
</organism>
<evidence type="ECO:0000313" key="1">
    <source>
        <dbReference type="EMBL" id="GAA4908717.1"/>
    </source>
</evidence>
<dbReference type="RefSeq" id="WP_345329794.1">
    <property type="nucleotide sequence ID" value="NZ_BAABJI010000001.1"/>
</dbReference>
<gene>
    <name evidence="1" type="ORF">GCM10023313_09600</name>
</gene>
<accession>A0ABP9FN74</accession>
<sequence>MNTELFQETLTRLRLQADAYRYNLSRYKKGLNVLNANINKFNVELLNTRLKFEKLVGEPSDEVPVMKLYSYNERVA</sequence>
<comment type="caution">
    <text evidence="1">The sequence shown here is derived from an EMBL/GenBank/DDBJ whole genome shotgun (WGS) entry which is preliminary data.</text>
</comment>
<keyword evidence="2" id="KW-1185">Reference proteome</keyword>
<evidence type="ECO:0000313" key="2">
    <source>
        <dbReference type="Proteomes" id="UP001501436"/>
    </source>
</evidence>
<protein>
    <submittedName>
        <fullName evidence="1">Uncharacterized protein</fullName>
    </submittedName>
</protein>
<name>A0ABP9FN74_9SPHI</name>
<dbReference type="EMBL" id="BAABJI010000001">
    <property type="protein sequence ID" value="GAA4908717.1"/>
    <property type="molecule type" value="Genomic_DNA"/>
</dbReference>
<reference evidence="2" key="1">
    <citation type="journal article" date="2019" name="Int. J. Syst. Evol. Microbiol.">
        <title>The Global Catalogue of Microorganisms (GCM) 10K type strain sequencing project: providing services to taxonomists for standard genome sequencing and annotation.</title>
        <authorList>
            <consortium name="The Broad Institute Genomics Platform"/>
            <consortium name="The Broad Institute Genome Sequencing Center for Infectious Disease"/>
            <person name="Wu L."/>
            <person name="Ma J."/>
        </authorList>
    </citation>
    <scope>NUCLEOTIDE SEQUENCE [LARGE SCALE GENOMIC DNA]</scope>
    <source>
        <strain evidence="2">JCM 18283</strain>
    </source>
</reference>
<dbReference type="Proteomes" id="UP001501436">
    <property type="component" value="Unassembled WGS sequence"/>
</dbReference>